<evidence type="ECO:0000256" key="2">
    <source>
        <dbReference type="ARBA" id="ARBA00022694"/>
    </source>
</evidence>
<dbReference type="HAMAP" id="MF_00227">
    <property type="entry name" value="RNase_P"/>
    <property type="match status" value="1"/>
</dbReference>
<dbReference type="GO" id="GO:0004526">
    <property type="term" value="F:ribonuclease P activity"/>
    <property type="evidence" value="ECO:0007669"/>
    <property type="project" value="UniProtKB-EC"/>
</dbReference>
<evidence type="ECO:0000256" key="8">
    <source>
        <dbReference type="NCBIfam" id="TIGR00188"/>
    </source>
</evidence>
<comment type="subunit">
    <text evidence="7">Consists of a catalytic RNA component (M1 or rnpB) and a protein subunit.</text>
</comment>
<organism evidence="9 10">
    <name type="scientific">Roseofilum acuticapitatum BLCC-M154</name>
    <dbReference type="NCBI Taxonomy" id="3022444"/>
    <lineage>
        <taxon>Bacteria</taxon>
        <taxon>Bacillati</taxon>
        <taxon>Cyanobacteriota</taxon>
        <taxon>Cyanophyceae</taxon>
        <taxon>Desertifilales</taxon>
        <taxon>Desertifilaceae</taxon>
        <taxon>Roseofilum</taxon>
        <taxon>Roseofilum acuticapitatum</taxon>
    </lineage>
</organism>
<sequence length="125" mass="14570">MLAKANRLRNRRHFVGVYRQGVRHETAHLTLRALGPKIPHSQIPHRPSHPTQIGIVIGKKVDKRAVYRNRIKRQMRAKLRQLLPKIQRGWQLVLIVRPNVQSCNSDQFLRELEQLLVQAEVLNGN</sequence>
<dbReference type="InterPro" id="IPR020568">
    <property type="entry name" value="Ribosomal_Su5_D2-typ_SF"/>
</dbReference>
<comment type="function">
    <text evidence="1 7">RNaseP catalyzes the removal of the 5'-leader sequence from pre-tRNA to produce the mature 5'-terminus. It can also cleave other RNA substrates such as 4.5S RNA. The protein component plays an auxiliary but essential role in vivo by binding to the 5'-leader sequence and broadening the substrate specificity of the ribozyme.</text>
</comment>
<name>A0ABT7ASG8_9CYAN</name>
<keyword evidence="6 7" id="KW-0694">RNA-binding</keyword>
<keyword evidence="3 7" id="KW-0540">Nuclease</keyword>
<evidence type="ECO:0000256" key="3">
    <source>
        <dbReference type="ARBA" id="ARBA00022722"/>
    </source>
</evidence>
<dbReference type="SUPFAM" id="SSF54211">
    <property type="entry name" value="Ribosomal protein S5 domain 2-like"/>
    <property type="match status" value="1"/>
</dbReference>
<keyword evidence="4 7" id="KW-0255">Endonuclease</keyword>
<dbReference type="InterPro" id="IPR020539">
    <property type="entry name" value="RNase_P_CS"/>
</dbReference>
<protein>
    <recommendedName>
        <fullName evidence="7 8">Ribonuclease P protein component</fullName>
        <shortName evidence="7">RNase P protein</shortName>
        <shortName evidence="7">RNaseP protein</shortName>
        <ecNumber evidence="7 8">3.1.26.5</ecNumber>
    </recommendedName>
    <alternativeName>
        <fullName evidence="7">Protein C5</fullName>
    </alternativeName>
</protein>
<dbReference type="PANTHER" id="PTHR33992:SF1">
    <property type="entry name" value="RIBONUCLEASE P PROTEIN COMPONENT"/>
    <property type="match status" value="1"/>
</dbReference>
<dbReference type="PROSITE" id="PS00648">
    <property type="entry name" value="RIBONUCLEASE_P"/>
    <property type="match status" value="1"/>
</dbReference>
<evidence type="ECO:0000256" key="1">
    <source>
        <dbReference type="ARBA" id="ARBA00002663"/>
    </source>
</evidence>
<evidence type="ECO:0000256" key="5">
    <source>
        <dbReference type="ARBA" id="ARBA00022801"/>
    </source>
</evidence>
<comment type="catalytic activity">
    <reaction evidence="7">
        <text>Endonucleolytic cleavage of RNA, removing 5'-extranucleotides from tRNA precursor.</text>
        <dbReference type="EC" id="3.1.26.5"/>
    </reaction>
</comment>
<accession>A0ABT7ASG8</accession>
<gene>
    <name evidence="7 9" type="primary">rnpA</name>
    <name evidence="9" type="ORF">PMG71_10320</name>
</gene>
<evidence type="ECO:0000313" key="10">
    <source>
        <dbReference type="Proteomes" id="UP001235303"/>
    </source>
</evidence>
<reference evidence="9 10" key="1">
    <citation type="submission" date="2023-01" db="EMBL/GenBank/DDBJ databases">
        <title>Novel diversity within Roseofilum (Cyanobacteria; Desertifilaceae) from marine benthic mats with descriptions of four novel species.</title>
        <authorList>
            <person name="Wang Y."/>
            <person name="Berthold D.E."/>
            <person name="Hu J."/>
            <person name="Lefler F.W."/>
            <person name="Laughinghouse H.D. IV."/>
        </authorList>
    </citation>
    <scope>NUCLEOTIDE SEQUENCE [LARGE SCALE GENOMIC DNA]</scope>
    <source>
        <strain evidence="9 10">BLCC-M154</strain>
    </source>
</reference>
<dbReference type="Pfam" id="PF00825">
    <property type="entry name" value="Ribonuclease_P"/>
    <property type="match status" value="1"/>
</dbReference>
<dbReference type="InterPro" id="IPR014721">
    <property type="entry name" value="Ribsml_uS5_D2-typ_fold_subgr"/>
</dbReference>
<keyword evidence="5 7" id="KW-0378">Hydrolase</keyword>
<dbReference type="Gene3D" id="3.30.230.10">
    <property type="match status" value="1"/>
</dbReference>
<dbReference type="EC" id="3.1.26.5" evidence="7 8"/>
<dbReference type="PANTHER" id="PTHR33992">
    <property type="entry name" value="RIBONUCLEASE P PROTEIN COMPONENT"/>
    <property type="match status" value="1"/>
</dbReference>
<dbReference type="NCBIfam" id="TIGR00188">
    <property type="entry name" value="rnpA"/>
    <property type="match status" value="1"/>
</dbReference>
<keyword evidence="2 7" id="KW-0819">tRNA processing</keyword>
<dbReference type="InterPro" id="IPR000100">
    <property type="entry name" value="RNase_P"/>
</dbReference>
<evidence type="ECO:0000313" key="9">
    <source>
        <dbReference type="EMBL" id="MDJ1169820.1"/>
    </source>
</evidence>
<evidence type="ECO:0000256" key="7">
    <source>
        <dbReference type="HAMAP-Rule" id="MF_00227"/>
    </source>
</evidence>
<proteinExistence type="inferred from homology"/>
<keyword evidence="10" id="KW-1185">Reference proteome</keyword>
<dbReference type="EMBL" id="JAQOSP010000070">
    <property type="protein sequence ID" value="MDJ1169820.1"/>
    <property type="molecule type" value="Genomic_DNA"/>
</dbReference>
<dbReference type="Proteomes" id="UP001235303">
    <property type="component" value="Unassembled WGS sequence"/>
</dbReference>
<comment type="caution">
    <text evidence="9">The sequence shown here is derived from an EMBL/GenBank/DDBJ whole genome shotgun (WGS) entry which is preliminary data.</text>
</comment>
<comment type="similarity">
    <text evidence="7">Belongs to the RnpA family.</text>
</comment>
<evidence type="ECO:0000256" key="4">
    <source>
        <dbReference type="ARBA" id="ARBA00022759"/>
    </source>
</evidence>
<evidence type="ECO:0000256" key="6">
    <source>
        <dbReference type="ARBA" id="ARBA00022884"/>
    </source>
</evidence>